<dbReference type="Proteomes" id="UP000829455">
    <property type="component" value="Chromosome"/>
</dbReference>
<accession>A0AA36XIN1</accession>
<name>A0AA36XIN1_9NEIS</name>
<evidence type="ECO:0000313" key="1">
    <source>
        <dbReference type="EMBL" id="EGQ73944.1"/>
    </source>
</evidence>
<protein>
    <submittedName>
        <fullName evidence="1">Uncharacterized protein</fullName>
    </submittedName>
</protein>
<dbReference type="EMBL" id="CP094241">
    <property type="protein sequence ID" value="UNV83964.1"/>
    <property type="molecule type" value="Genomic_DNA"/>
</dbReference>
<evidence type="ECO:0000313" key="4">
    <source>
        <dbReference type="Proteomes" id="UP000829455"/>
    </source>
</evidence>
<evidence type="ECO:0000313" key="3">
    <source>
        <dbReference type="Proteomes" id="UP000004982"/>
    </source>
</evidence>
<dbReference type="EMBL" id="AFQE01000156">
    <property type="protein sequence ID" value="EGQ73944.1"/>
    <property type="molecule type" value="Genomic_DNA"/>
</dbReference>
<keyword evidence="4" id="KW-1185">Reference proteome</keyword>
<sequence>MNKETITSILNEFQGNLYFDNWLRKVGDFPEKQRKQPYPFSCKKIVTLKDAKKWIANDELWEGVQRASNNYLFNLFQNATGKGAMVNEFGQYIAKFFHSHESILKEKIKESKLKTDDTYIALYSIVLGAFLEYSINKVDENIKVDLNLNLLKIINDGYMPCGWSFKSEDIIDFSERPFDYSAGYLYIY</sequence>
<reference evidence="2 4" key="2">
    <citation type="submission" date="2022-03" db="EMBL/GenBank/DDBJ databases">
        <title>Genome sequencing of Neisseria macacae.</title>
        <authorList>
            <person name="Baek M.-G."/>
        </authorList>
    </citation>
    <scope>NUCLEOTIDE SEQUENCE [LARGE SCALE GENOMIC DNA]</scope>
    <source>
        <strain evidence="2 4">ATCC 33926</strain>
    </source>
</reference>
<dbReference type="AlphaFoldDB" id="A0AA36XIN1"/>
<gene>
    <name evidence="1" type="ORF">HMPREF9418_2934</name>
    <name evidence="2" type="ORF">MON40_07955</name>
</gene>
<evidence type="ECO:0000313" key="2">
    <source>
        <dbReference type="EMBL" id="UNV83964.1"/>
    </source>
</evidence>
<reference evidence="1 3" key="1">
    <citation type="submission" date="2011-05" db="EMBL/GenBank/DDBJ databases">
        <authorList>
            <person name="Muzny D."/>
            <person name="Qin X."/>
            <person name="Deng J."/>
            <person name="Jiang H."/>
            <person name="Liu Y."/>
            <person name="Qu J."/>
            <person name="Song X.-Z."/>
            <person name="Zhang L."/>
            <person name="Thornton R."/>
            <person name="Coyle M."/>
            <person name="Francisco L."/>
            <person name="Jackson L."/>
            <person name="Javaid M."/>
            <person name="Korchina V."/>
            <person name="Kovar C."/>
            <person name="Mata R."/>
            <person name="Mathew T."/>
            <person name="Ngo R."/>
            <person name="Nguyen L."/>
            <person name="Nguyen N."/>
            <person name="Okwuonu G."/>
            <person name="Ongeri F."/>
            <person name="Pham C."/>
            <person name="Simmons D."/>
            <person name="Wilczek-Boney K."/>
            <person name="Hale W."/>
            <person name="Jakkamsetti A."/>
            <person name="Pham P."/>
            <person name="Ruth R."/>
            <person name="San Lucas F."/>
            <person name="Warren J."/>
            <person name="Zhang J."/>
            <person name="Zhao Z."/>
            <person name="Zhou C."/>
            <person name="Zhu D."/>
            <person name="Lee S."/>
            <person name="Bess C."/>
            <person name="Blankenburg K."/>
            <person name="Forbes L."/>
            <person name="Fu Q."/>
            <person name="Gubbala S."/>
            <person name="Hirani K."/>
            <person name="Jayaseelan J.C."/>
            <person name="Lara F."/>
            <person name="Munidasa M."/>
            <person name="Palculict T."/>
            <person name="Patil S."/>
            <person name="Pu L.-L."/>
            <person name="Saada N."/>
            <person name="Tang L."/>
            <person name="Weissenberger G."/>
            <person name="Zhu Y."/>
            <person name="Hemphill L."/>
            <person name="Shang Y."/>
            <person name="Youmans B."/>
            <person name="Ayvaz T."/>
            <person name="Ross M."/>
            <person name="Santibanez J."/>
            <person name="Aqrawi P."/>
            <person name="Gross S."/>
            <person name="Joshi V."/>
            <person name="Fowler G."/>
            <person name="Nazareth L."/>
            <person name="Reid J."/>
            <person name="Worley K."/>
            <person name="Petrosino J."/>
            <person name="Highlander S."/>
            <person name="Gibbs R."/>
        </authorList>
    </citation>
    <scope>NUCLEOTIDE SEQUENCE [LARGE SCALE GENOMIC DNA]</scope>
    <source>
        <strain evidence="1 3">ATCC 33926</strain>
    </source>
</reference>
<dbReference type="RefSeq" id="WP_003780373.1">
    <property type="nucleotide sequence ID" value="NZ_CP094241.1"/>
</dbReference>
<proteinExistence type="predicted"/>
<organism evidence="1 3">
    <name type="scientific">Neisseria macacae ATCC 33926</name>
    <dbReference type="NCBI Taxonomy" id="997348"/>
    <lineage>
        <taxon>Bacteria</taxon>
        <taxon>Pseudomonadati</taxon>
        <taxon>Pseudomonadota</taxon>
        <taxon>Betaproteobacteria</taxon>
        <taxon>Neisseriales</taxon>
        <taxon>Neisseriaceae</taxon>
        <taxon>Neisseria</taxon>
    </lineage>
</organism>
<dbReference type="Proteomes" id="UP000004982">
    <property type="component" value="Unassembled WGS sequence"/>
</dbReference>